<evidence type="ECO:0000313" key="1">
    <source>
        <dbReference type="EMBL" id="QIS13532.1"/>
    </source>
</evidence>
<keyword evidence="2" id="KW-1185">Reference proteome</keyword>
<organism evidence="1 2">
    <name type="scientific">Nocardia arthritidis</name>
    <dbReference type="NCBI Taxonomy" id="228602"/>
    <lineage>
        <taxon>Bacteria</taxon>
        <taxon>Bacillati</taxon>
        <taxon>Actinomycetota</taxon>
        <taxon>Actinomycetes</taxon>
        <taxon>Mycobacteriales</taxon>
        <taxon>Nocardiaceae</taxon>
        <taxon>Nocardia</taxon>
    </lineage>
</organism>
<dbReference type="SUPFAM" id="SSF54637">
    <property type="entry name" value="Thioesterase/thiol ester dehydrase-isomerase"/>
    <property type="match status" value="1"/>
</dbReference>
<reference evidence="1 2" key="1">
    <citation type="journal article" date="2019" name="ACS Chem. Biol.">
        <title>Identification and Mobilization of a Cryptic Antibiotic Biosynthesis Gene Locus from a Human-Pathogenic Nocardia Isolate.</title>
        <authorList>
            <person name="Herisse M."/>
            <person name="Ishida K."/>
            <person name="Porter J.L."/>
            <person name="Howden B."/>
            <person name="Hertweck C."/>
            <person name="Stinear T.P."/>
            <person name="Pidot S.J."/>
        </authorList>
    </citation>
    <scope>NUCLEOTIDE SEQUENCE [LARGE SCALE GENOMIC DNA]</scope>
    <source>
        <strain evidence="1 2">AUSMDU00012717</strain>
    </source>
</reference>
<dbReference type="Gene3D" id="3.10.129.10">
    <property type="entry name" value="Hotdog Thioesterase"/>
    <property type="match status" value="1"/>
</dbReference>
<dbReference type="AlphaFoldDB" id="A0A6G9YJZ9"/>
<evidence type="ECO:0000313" key="2">
    <source>
        <dbReference type="Proteomes" id="UP000503540"/>
    </source>
</evidence>
<sequence>MSVGAGIVTPVVFSTRIDIRVSDLDAQLHVAGHAYHQFADQARWACLQAAGVSIPDMIGAGFGPVNLETVLKFQRELRGGETVEVSCAWIWGAGKTYRLEHVFTRSDGEIAATVGHVSGVLDLRRRKLVADPAAAWRERADRPELLGLT</sequence>
<name>A0A6G9YJZ9_9NOCA</name>
<dbReference type="Proteomes" id="UP000503540">
    <property type="component" value="Chromosome"/>
</dbReference>
<dbReference type="EMBL" id="CP046172">
    <property type="protein sequence ID" value="QIS13532.1"/>
    <property type="molecule type" value="Genomic_DNA"/>
</dbReference>
<gene>
    <name evidence="1" type="ORF">F5544_28405</name>
</gene>
<dbReference type="InterPro" id="IPR029069">
    <property type="entry name" value="HotDog_dom_sf"/>
</dbReference>
<protein>
    <submittedName>
        <fullName evidence="1">Thioesterase</fullName>
    </submittedName>
</protein>
<dbReference type="CDD" id="cd00586">
    <property type="entry name" value="4HBT"/>
    <property type="match status" value="1"/>
</dbReference>
<accession>A0A6G9YJZ9</accession>
<proteinExistence type="predicted"/>
<dbReference type="Pfam" id="PF13279">
    <property type="entry name" value="4HBT_2"/>
    <property type="match status" value="1"/>
</dbReference>
<dbReference type="KEGG" id="nah:F5544_28405"/>